<reference evidence="1 2" key="1">
    <citation type="submission" date="2015-07" db="EMBL/GenBank/DDBJ databases">
        <authorList>
            <person name="Noorani M."/>
        </authorList>
    </citation>
    <scope>NUCLEOTIDE SEQUENCE [LARGE SCALE GENOMIC DNA]</scope>
    <source>
        <strain evidence="1">BBA 69670</strain>
    </source>
</reference>
<gene>
    <name evidence="1" type="ORF">RSOLAG22IIIB_10885</name>
</gene>
<dbReference type="Proteomes" id="UP000044841">
    <property type="component" value="Unassembled WGS sequence"/>
</dbReference>
<sequence>MMEHGLFDSPYGYYRRRLPSLLPRYSQNDGSIKLASDYAHMGFSADSALNIIFSPERNTVFGVDARSGGIDNRERRELLVAL</sequence>
<proteinExistence type="predicted"/>
<dbReference type="AlphaFoldDB" id="A0A0K6G4T8"/>
<evidence type="ECO:0000313" key="2">
    <source>
        <dbReference type="Proteomes" id="UP000044841"/>
    </source>
</evidence>
<protein>
    <submittedName>
        <fullName evidence="1">Uncharacterized protein</fullName>
    </submittedName>
</protein>
<accession>A0A0K6G4T8</accession>
<dbReference type="EMBL" id="CYGV01001396">
    <property type="protein sequence ID" value="CUA73563.1"/>
    <property type="molecule type" value="Genomic_DNA"/>
</dbReference>
<name>A0A0K6G4T8_9AGAM</name>
<organism evidence="1 2">
    <name type="scientific">Rhizoctonia solani</name>
    <dbReference type="NCBI Taxonomy" id="456999"/>
    <lineage>
        <taxon>Eukaryota</taxon>
        <taxon>Fungi</taxon>
        <taxon>Dikarya</taxon>
        <taxon>Basidiomycota</taxon>
        <taxon>Agaricomycotina</taxon>
        <taxon>Agaricomycetes</taxon>
        <taxon>Cantharellales</taxon>
        <taxon>Ceratobasidiaceae</taxon>
        <taxon>Rhizoctonia</taxon>
    </lineage>
</organism>
<keyword evidence="2" id="KW-1185">Reference proteome</keyword>
<evidence type="ECO:0000313" key="1">
    <source>
        <dbReference type="EMBL" id="CUA73563.1"/>
    </source>
</evidence>